<dbReference type="InterPro" id="IPR019775">
    <property type="entry name" value="WD40_repeat_CS"/>
</dbReference>
<keyword evidence="13" id="KW-0238">DNA-binding</keyword>
<dbReference type="SUPFAM" id="SSF50978">
    <property type="entry name" value="WD40 repeat-like"/>
    <property type="match status" value="1"/>
</dbReference>
<evidence type="ECO:0000256" key="10">
    <source>
        <dbReference type="ARBA" id="ARBA00022763"/>
    </source>
</evidence>
<evidence type="ECO:0000256" key="7">
    <source>
        <dbReference type="ARBA" id="ARBA00022723"/>
    </source>
</evidence>
<dbReference type="PROSITE" id="PS01012">
    <property type="entry name" value="FOLYLPOLYGLU_SYNT_2"/>
    <property type="match status" value="1"/>
</dbReference>
<feature type="repeat" description="WD" evidence="14">
    <location>
        <begin position="696"/>
        <end position="738"/>
    </location>
</feature>
<dbReference type="SUPFAM" id="SSF53623">
    <property type="entry name" value="MurD-like peptide ligases, catalytic domain"/>
    <property type="match status" value="1"/>
</dbReference>
<evidence type="ECO:0000256" key="11">
    <source>
        <dbReference type="ARBA" id="ARBA00022840"/>
    </source>
</evidence>
<feature type="compositionally biased region" description="Basic and acidic residues" evidence="15">
    <location>
        <begin position="470"/>
        <end position="485"/>
    </location>
</feature>
<organism evidence="16 17">
    <name type="scientific">Candidozyma haemuli</name>
    <dbReference type="NCBI Taxonomy" id="45357"/>
    <lineage>
        <taxon>Eukaryota</taxon>
        <taxon>Fungi</taxon>
        <taxon>Dikarya</taxon>
        <taxon>Ascomycota</taxon>
        <taxon>Saccharomycotina</taxon>
        <taxon>Pichiomycetes</taxon>
        <taxon>Metschnikowiaceae</taxon>
        <taxon>Candidozyma</taxon>
    </lineage>
</organism>
<keyword evidence="8" id="KW-0677">Repeat</keyword>
<sequence length="907" mass="102071">MSVNDCVSINRNILPMDDFKKVKKQVQEHNDHNGIGCTEFEILTCTAFMIFAMEQLELALVEVGLGGRLDATNVLSEDDVLVSGITKVGIDHESFLGSTIYQIASEKAGIIKKGVDCVVDSTNHRDAMEAIRAKASEEGSPLHEVTSTALTRRLIELSPLKGNYQEQNLAVALEIVSLLKEKHSFQISDEAIKRGIKNTTWPGRLQTIKEPKTGIELLIDGAHNESAAIELAGFLDGYREGKGIIFVVALTKGKSVENLLKFIVRPGDKVIPMEFSQPEGMPWVHSYSREYVGQEAKKYAELEQTGISNTDELFAYLKKLKTQGDDRKVVACGSLYLCHNAMTDLEKLRKENIKRNQGLLKKLNLDALNQSIADDVRVKKESTKPKRRPKAPPKEPAIPTRRSRRLAAPHEWTEEEQQINLEEERARERQEKLKALRSLKLTGDFTLGDLILDRQSGHLKHEERVLDVKDESMEDAVKDEDSGDVKEEEQDVKEEDMDSDNLDFLLNLGEKYSAGDFFEQIKQREQGKSSDLKKVRKEFEKVELYRKVSPASTKASYNRITTMHFHPAETDRLVSAGDTNGSLGLWSVDESTEDGEAQITILKPHGRSISKIIHNNTNAAELLTSSYDGSVRKLDIKQLKSTEVLNIDVSDDLIGVSDINVSLAEPNLLHLTTLEGRYYQHDMRSPFKGMKNNDFLRLHDKKIGGFTVSPNLSYQIATASLDRTLRVWDLRNVSKANSLSEFEKARAPHLYGSYTSRLSISTVDWNSNDHLVCNGYDDRIKLFDFSGNRKPYTAVQEWAKNYQPEVRKKADSIPDNLKPFNSITHNCQTGRWVSILKAKWQKTPADQYQKFAIANMNRSIDVYDESGNMIAHLNDEEMTAVPASVAFHPSQNWVVGGTSSGKLNLFT</sequence>
<dbReference type="PROSITE" id="PS50294">
    <property type="entry name" value="WD_REPEATS_REGION"/>
    <property type="match status" value="1"/>
</dbReference>
<dbReference type="SMART" id="SM00320">
    <property type="entry name" value="WD40"/>
    <property type="match status" value="5"/>
</dbReference>
<dbReference type="PROSITE" id="PS50082">
    <property type="entry name" value="WD_REPEATS_2"/>
    <property type="match status" value="1"/>
</dbReference>
<keyword evidence="9" id="KW-0547">Nucleotide-binding</keyword>
<evidence type="ECO:0000256" key="8">
    <source>
        <dbReference type="ARBA" id="ARBA00022737"/>
    </source>
</evidence>
<dbReference type="PANTHER" id="PTHR14773">
    <property type="entry name" value="WD REPEAT-CONTAINING PROTEIN 76"/>
    <property type="match status" value="1"/>
</dbReference>
<evidence type="ECO:0000256" key="5">
    <source>
        <dbReference type="ARBA" id="ARBA00022574"/>
    </source>
</evidence>
<keyword evidence="12" id="KW-0460">Magnesium</keyword>
<feature type="region of interest" description="Disordered" evidence="15">
    <location>
        <begin position="470"/>
        <end position="497"/>
    </location>
</feature>
<dbReference type="PANTHER" id="PTHR14773:SF0">
    <property type="entry name" value="WD REPEAT-CONTAINING PROTEIN 76"/>
    <property type="match status" value="1"/>
</dbReference>
<dbReference type="SUPFAM" id="SSF53244">
    <property type="entry name" value="MurD-like peptide ligases, peptide-binding domain"/>
    <property type="match status" value="1"/>
</dbReference>
<evidence type="ECO:0000256" key="2">
    <source>
        <dbReference type="ARBA" id="ARBA00008276"/>
    </source>
</evidence>
<dbReference type="Proteomes" id="UP000825434">
    <property type="component" value="Chromosome 4"/>
</dbReference>
<evidence type="ECO:0000256" key="14">
    <source>
        <dbReference type="PROSITE-ProRule" id="PRU00221"/>
    </source>
</evidence>
<evidence type="ECO:0000256" key="3">
    <source>
        <dbReference type="ARBA" id="ARBA00020027"/>
    </source>
</evidence>
<dbReference type="Pfam" id="PF00400">
    <property type="entry name" value="WD40"/>
    <property type="match status" value="1"/>
</dbReference>
<dbReference type="Gene3D" id="3.90.190.20">
    <property type="entry name" value="Mur ligase, C-terminal domain"/>
    <property type="match status" value="1"/>
</dbReference>
<evidence type="ECO:0000256" key="15">
    <source>
        <dbReference type="SAM" id="MobiDB-lite"/>
    </source>
</evidence>
<evidence type="ECO:0000256" key="4">
    <source>
        <dbReference type="ARBA" id="ARBA00021132"/>
    </source>
</evidence>
<dbReference type="PROSITE" id="PS00678">
    <property type="entry name" value="WD_REPEATS_1"/>
    <property type="match status" value="1"/>
</dbReference>
<dbReference type="InterPro" id="IPR036565">
    <property type="entry name" value="Mur-like_cat_sf"/>
</dbReference>
<evidence type="ECO:0000313" key="16">
    <source>
        <dbReference type="EMBL" id="QWU89012.1"/>
    </source>
</evidence>
<dbReference type="InterPro" id="IPR036322">
    <property type="entry name" value="WD40_repeat_dom_sf"/>
</dbReference>
<feature type="compositionally biased region" description="Acidic residues" evidence="15">
    <location>
        <begin position="486"/>
        <end position="497"/>
    </location>
</feature>
<comment type="similarity">
    <text evidence="2">Belongs to the folylpolyglutamate synthase family.</text>
</comment>
<keyword evidence="5 14" id="KW-0853">WD repeat</keyword>
<proteinExistence type="inferred from homology"/>
<evidence type="ECO:0000256" key="12">
    <source>
        <dbReference type="ARBA" id="ARBA00022842"/>
    </source>
</evidence>
<keyword evidence="17" id="KW-1185">Reference proteome</keyword>
<dbReference type="InterPro" id="IPR015943">
    <property type="entry name" value="WD40/YVTN_repeat-like_dom_sf"/>
</dbReference>
<evidence type="ECO:0000313" key="17">
    <source>
        <dbReference type="Proteomes" id="UP000825434"/>
    </source>
</evidence>
<name>A0ABX8I7E4_9ASCO</name>
<protein>
    <recommendedName>
        <fullName evidence="4">DNA damage-binding protein CMR1</fullName>
    </recommendedName>
    <alternativeName>
        <fullName evidence="3">DNA damage-binding protein cmr1</fullName>
    </alternativeName>
</protein>
<dbReference type="EMBL" id="CP076664">
    <property type="protein sequence ID" value="QWU89012.1"/>
    <property type="molecule type" value="Genomic_DNA"/>
</dbReference>
<dbReference type="InterPro" id="IPR036615">
    <property type="entry name" value="Mur_ligase_C_dom_sf"/>
</dbReference>
<gene>
    <name evidence="16" type="ORF">CA3LBN_003335</name>
</gene>
<dbReference type="InterPro" id="IPR001680">
    <property type="entry name" value="WD40_rpt"/>
</dbReference>
<evidence type="ECO:0000256" key="9">
    <source>
        <dbReference type="ARBA" id="ARBA00022741"/>
    </source>
</evidence>
<dbReference type="Gene3D" id="2.130.10.10">
    <property type="entry name" value="YVTN repeat-like/Quinoprotein amine dehydrogenase"/>
    <property type="match status" value="1"/>
</dbReference>
<feature type="region of interest" description="Disordered" evidence="15">
    <location>
        <begin position="376"/>
        <end position="419"/>
    </location>
</feature>
<dbReference type="Gene3D" id="3.40.1190.10">
    <property type="entry name" value="Mur-like, catalytic domain"/>
    <property type="match status" value="1"/>
</dbReference>
<dbReference type="InterPro" id="IPR050853">
    <property type="entry name" value="WD_repeat_DNA-damage-binding"/>
</dbReference>
<keyword evidence="10" id="KW-0227">DNA damage</keyword>
<evidence type="ECO:0000256" key="1">
    <source>
        <dbReference type="ARBA" id="ARBA00005434"/>
    </source>
</evidence>
<reference evidence="16 17" key="1">
    <citation type="submission" date="2021-06" db="EMBL/GenBank/DDBJ databases">
        <title>Candida outbreak in Lebanon.</title>
        <authorList>
            <person name="Finianos M."/>
        </authorList>
    </citation>
    <scope>NUCLEOTIDE SEQUENCE [LARGE SCALE GENOMIC DNA]</scope>
    <source>
        <strain evidence="16">CA3LBN</strain>
    </source>
</reference>
<comment type="similarity">
    <text evidence="1">Belongs to the WD repeat DDB2/WDR76 family.</text>
</comment>
<keyword evidence="11" id="KW-0067">ATP-binding</keyword>
<evidence type="ECO:0000256" key="13">
    <source>
        <dbReference type="ARBA" id="ARBA00023125"/>
    </source>
</evidence>
<accession>A0ABX8I7E4</accession>
<evidence type="ECO:0000256" key="6">
    <source>
        <dbReference type="ARBA" id="ARBA00022598"/>
    </source>
</evidence>
<dbReference type="InterPro" id="IPR001645">
    <property type="entry name" value="Folylpolyglutamate_synth"/>
</dbReference>
<dbReference type="NCBIfam" id="TIGR01499">
    <property type="entry name" value="folC"/>
    <property type="match status" value="1"/>
</dbReference>
<keyword evidence="7" id="KW-0479">Metal-binding</keyword>
<keyword evidence="6" id="KW-0436">Ligase</keyword>
<dbReference type="InterPro" id="IPR018109">
    <property type="entry name" value="Folylpolyglutamate_synth_CS"/>
</dbReference>